<proteinExistence type="predicted"/>
<dbReference type="OrthoDB" id="10006360at2"/>
<evidence type="ECO:0000313" key="3">
    <source>
        <dbReference type="Proteomes" id="UP000198852"/>
    </source>
</evidence>
<evidence type="ECO:0000313" key="2">
    <source>
        <dbReference type="EMBL" id="SFT06874.1"/>
    </source>
</evidence>
<feature type="compositionally biased region" description="Polar residues" evidence="1">
    <location>
        <begin position="17"/>
        <end position="27"/>
    </location>
</feature>
<protein>
    <submittedName>
        <fullName evidence="2">Uncharacterized protein</fullName>
    </submittedName>
</protein>
<keyword evidence="3" id="KW-1185">Reference proteome</keyword>
<feature type="region of interest" description="Disordered" evidence="1">
    <location>
        <begin position="16"/>
        <end position="54"/>
    </location>
</feature>
<dbReference type="EMBL" id="FOZX01000014">
    <property type="protein sequence ID" value="SFT06874.1"/>
    <property type="molecule type" value="Genomic_DNA"/>
</dbReference>
<dbReference type="Proteomes" id="UP000198852">
    <property type="component" value="Unassembled WGS sequence"/>
</dbReference>
<accession>A0A1I6UZQ3</accession>
<sequence length="109" mass="11868">MIVRLKLTDAEPDLSAAQDSYQLNSERGSIPDSPPNVLGDASRRSFRPGSDDNSQVATIDFLRANAHVTIRYEGWGNHGFDPQFIPPQAQQAATLDFAQQVAKTLGTPT</sequence>
<dbReference type="AlphaFoldDB" id="A0A1I6UZQ3"/>
<evidence type="ECO:0000256" key="1">
    <source>
        <dbReference type="SAM" id="MobiDB-lite"/>
    </source>
</evidence>
<dbReference type="RefSeq" id="WP_139274182.1">
    <property type="nucleotide sequence ID" value="NZ_FOZX01000014.1"/>
</dbReference>
<name>A0A1I6UZQ3_9PSEU</name>
<organism evidence="2 3">
    <name type="scientific">Saccharopolyspora flava</name>
    <dbReference type="NCBI Taxonomy" id="95161"/>
    <lineage>
        <taxon>Bacteria</taxon>
        <taxon>Bacillati</taxon>
        <taxon>Actinomycetota</taxon>
        <taxon>Actinomycetes</taxon>
        <taxon>Pseudonocardiales</taxon>
        <taxon>Pseudonocardiaceae</taxon>
        <taxon>Saccharopolyspora</taxon>
    </lineage>
</organism>
<gene>
    <name evidence="2" type="ORF">SAMN05660874_05432</name>
</gene>
<reference evidence="3" key="1">
    <citation type="submission" date="2016-10" db="EMBL/GenBank/DDBJ databases">
        <authorList>
            <person name="Varghese N."/>
            <person name="Submissions S."/>
        </authorList>
    </citation>
    <scope>NUCLEOTIDE SEQUENCE [LARGE SCALE GENOMIC DNA]</scope>
    <source>
        <strain evidence="3">DSM 44771</strain>
    </source>
</reference>